<feature type="compositionally biased region" description="Basic and acidic residues" evidence="3">
    <location>
        <begin position="10"/>
        <end position="20"/>
    </location>
</feature>
<dbReference type="PANTHER" id="PTHR28582:SF1">
    <property type="entry name" value="TRNA-SPLICING ENDONUCLEASE SUBUNIT SEN15"/>
    <property type="match status" value="1"/>
</dbReference>
<protein>
    <recommendedName>
        <fullName evidence="4">tRNA-splicing endonuclease subunit Sen15 domain-containing protein</fullName>
    </recommendedName>
</protein>
<dbReference type="Gene3D" id="3.40.1350.10">
    <property type="match status" value="1"/>
</dbReference>
<evidence type="ECO:0000313" key="6">
    <source>
        <dbReference type="Proteomes" id="UP001107558"/>
    </source>
</evidence>
<dbReference type="Pfam" id="PF09631">
    <property type="entry name" value="Sen15"/>
    <property type="match status" value="1"/>
</dbReference>
<evidence type="ECO:0000256" key="3">
    <source>
        <dbReference type="SAM" id="MobiDB-lite"/>
    </source>
</evidence>
<feature type="domain" description="tRNA-splicing endonuclease subunit Sen15" evidence="4">
    <location>
        <begin position="56"/>
        <end position="141"/>
    </location>
</feature>
<organism evidence="5 6">
    <name type="scientific">Polypedilum vanderplanki</name>
    <name type="common">Sleeping chironomid midge</name>
    <dbReference type="NCBI Taxonomy" id="319348"/>
    <lineage>
        <taxon>Eukaryota</taxon>
        <taxon>Metazoa</taxon>
        <taxon>Ecdysozoa</taxon>
        <taxon>Arthropoda</taxon>
        <taxon>Hexapoda</taxon>
        <taxon>Insecta</taxon>
        <taxon>Pterygota</taxon>
        <taxon>Neoptera</taxon>
        <taxon>Endopterygota</taxon>
        <taxon>Diptera</taxon>
        <taxon>Nematocera</taxon>
        <taxon>Chironomoidea</taxon>
        <taxon>Chironomidae</taxon>
        <taxon>Chironominae</taxon>
        <taxon>Polypedilum</taxon>
        <taxon>Polypedilum</taxon>
    </lineage>
</organism>
<keyword evidence="6" id="KW-1185">Reference proteome</keyword>
<dbReference type="Proteomes" id="UP001107558">
    <property type="component" value="Chromosome 2"/>
</dbReference>
<evidence type="ECO:0000313" key="5">
    <source>
        <dbReference type="EMBL" id="KAG5679041.1"/>
    </source>
</evidence>
<dbReference type="GO" id="GO:0005634">
    <property type="term" value="C:nucleus"/>
    <property type="evidence" value="ECO:0007669"/>
    <property type="project" value="UniProtKB-ARBA"/>
</dbReference>
<dbReference type="InterPro" id="IPR011856">
    <property type="entry name" value="tRNA_endonuc-like_dom_sf"/>
</dbReference>
<proteinExistence type="inferred from homology"/>
<dbReference type="InterPro" id="IPR036167">
    <property type="entry name" value="tRNA_intron_Endo_cat-like_sf"/>
</dbReference>
<dbReference type="EMBL" id="JADBJN010000002">
    <property type="protein sequence ID" value="KAG5679041.1"/>
    <property type="molecule type" value="Genomic_DNA"/>
</dbReference>
<dbReference type="SUPFAM" id="SSF53032">
    <property type="entry name" value="tRNA-intron endonuclease catalytic domain-like"/>
    <property type="match status" value="1"/>
</dbReference>
<dbReference type="AlphaFoldDB" id="A0A9J6CA77"/>
<sequence length="142" mass="16636">MEFDNSISSDNDKKEIHQESTESDLNLEKFNSIKILNDIKSLGCKNFGLIGATYRAYMNLYEVCKYEDVSYHYFKELDIFYLEALKNKTDAEKEIIIPMIENCKNLTFKQIQKLQKTFKTNSIILAFCNSNALVTYYYLTKS</sequence>
<gene>
    <name evidence="5" type="ORF">PVAND_008642</name>
</gene>
<feature type="region of interest" description="Disordered" evidence="3">
    <location>
        <begin position="1"/>
        <end position="20"/>
    </location>
</feature>
<reference evidence="5" key="1">
    <citation type="submission" date="2021-03" db="EMBL/GenBank/DDBJ databases">
        <title>Chromosome level genome of the anhydrobiotic midge Polypedilum vanderplanki.</title>
        <authorList>
            <person name="Yoshida Y."/>
            <person name="Kikawada T."/>
            <person name="Gusev O."/>
        </authorList>
    </citation>
    <scope>NUCLEOTIDE SEQUENCE</scope>
    <source>
        <strain evidence="5">NIAS01</strain>
        <tissue evidence="5">Whole body or cell culture</tissue>
    </source>
</reference>
<dbReference type="PANTHER" id="PTHR28582">
    <property type="entry name" value="TRNA-SPLICING ENDONUCLEASE SUBUNIT SEN15"/>
    <property type="match status" value="1"/>
</dbReference>
<evidence type="ECO:0000256" key="1">
    <source>
        <dbReference type="ARBA" id="ARBA00006091"/>
    </source>
</evidence>
<dbReference type="InterPro" id="IPR018593">
    <property type="entry name" value="tRNA-endonuc_su_Sen15"/>
</dbReference>
<name>A0A9J6CA77_POLVA</name>
<accession>A0A9J6CA77</accession>
<evidence type="ECO:0000259" key="4">
    <source>
        <dbReference type="Pfam" id="PF09631"/>
    </source>
</evidence>
<evidence type="ECO:0000256" key="2">
    <source>
        <dbReference type="ARBA" id="ARBA00022694"/>
    </source>
</evidence>
<keyword evidence="2" id="KW-0819">tRNA processing</keyword>
<comment type="similarity">
    <text evidence="1">Belongs to the SEN15 family.</text>
</comment>
<comment type="caution">
    <text evidence="5">The sequence shown here is derived from an EMBL/GenBank/DDBJ whole genome shotgun (WGS) entry which is preliminary data.</text>
</comment>
<dbReference type="GO" id="GO:0006388">
    <property type="term" value="P:tRNA splicing, via endonucleolytic cleavage and ligation"/>
    <property type="evidence" value="ECO:0007669"/>
    <property type="project" value="InterPro"/>
</dbReference>
<dbReference type="GO" id="GO:0003676">
    <property type="term" value="F:nucleic acid binding"/>
    <property type="evidence" value="ECO:0007669"/>
    <property type="project" value="InterPro"/>
</dbReference>
<dbReference type="OrthoDB" id="10002170at2759"/>